<feature type="region of interest" description="Disordered" evidence="1">
    <location>
        <begin position="1050"/>
        <end position="1133"/>
    </location>
</feature>
<proteinExistence type="predicted"/>
<evidence type="ECO:0000256" key="1">
    <source>
        <dbReference type="SAM" id="MobiDB-lite"/>
    </source>
</evidence>
<feature type="region of interest" description="Disordered" evidence="1">
    <location>
        <begin position="1003"/>
        <end position="1037"/>
    </location>
</feature>
<accession>A0ABD0LMN2</accession>
<feature type="compositionally biased region" description="Basic and acidic residues" evidence="1">
    <location>
        <begin position="1472"/>
        <end position="1487"/>
    </location>
</feature>
<sequence length="2372" mass="267725">DHGVADGSSTTVRSRTGNTSFENAINCPSGCRKRGDAVMECHQAHLLDMLQLASCVSKMNNLLILHLRSSPFICYCSILDFIRLTLKSSAITYLVTSCTVDLLSKCGALFNHSNEPTRVCPDGYVPWQVQTVHHGGDVDGVVIQQGNSNWRTATRRPTTRLWTIMNSPPAGHLQKRYRRLVSQAGQRTKRSATEDSDNVPFKIYSNKKMQSVIYNDKSGSDDLKKHIASEILKDLDAAEPGDNGMVFIVQNTDQGRVIRAYRSDGKAQNLHFTGSKSLGKDGVAEGHFGSSWEGKKQQSGHETSADIQAEWSVQGGTKVVAENQSHATSIFMGIFIPMLLLSLCAVWLTLKVTTIVFVVVFNVNKSTPLPRRDRMVATRIQTSNHDLPELYASDRRHCSHKNRSPSSSPEWRDSHIHLHHLPNNRERERSRLREMPPERRPYVDNVMSLSTRSYLSEQDKLRLSRKIAFRGFSSSQTTDVAFQSNAQRLKAQDESFVLSRSGLFSDERGNSPTTNRMSRGNSLHAFYVFHAGNYHAPITIDRLSLTSTPESSLFDVPDTGSDSGVEDDLPGLKSNVEHILDKIARWAKIGKEQSMSSPGPTSPGRRLSPRIGGGDRKIKKHKKRKKRHARRTIERNVSNSTSESGDERYPCNGDGPRQATVDKRSGQWRSGSAADFKTRDRKCNAGIQRQKKYSNPKRTRNVEICGMKSSSPNARGNMSNSAAESENDMYAARLRPRRKAWQEERKPRLDQTGWQSSSSSESFLAMSPGKEHNVYNCPRTTCTYLSDYPQNYASTQSARRLHPKRANRRPVSRDRFHTPVAVTAELYLGDVQREKMVIPNRKSNKEMKVYDESAKGNDSKFQREFHQKSHGTGICHAPARYRLYRAARHSGSDERSPSAESWPRTRSRSACEKQKSPNFQREFHQKSHGTGICHAPARYRLYRAARHSGSDERSPSAESWPRTRIRSACEKQKSPNFQREFHQKSHGTGICHAPARYRLYRAARDSGSDERSPSAESWPRTRSRSACEKQKSPTVSPARVRVGEIGDHMDVNMSNSATESDYGMDASRLGPIRKGRLEDLKKDNTVRIQEKRKTRLDQPGWRAPSPESYLVRPRPPPSARRRRSSVRYRSPAAVTAERTLGDGQLEQAMTSHRKRAKDVRIQESDQRRTVSKIHREHSPQILRTESHFVPTRNKLYSETRHSASACPPPESYPPKRARRACEKLPSPVMTSGRENWREVRACGDQTEENIPDSAADSEIEMYDITLKSRQSARRKKKKRRLNRIEWWSSSSEPSLERLRPIPAPRRRRSRHVVISPVALSGEGTVVDVRQEKLLTPHREKKRESRMYETDQKENISRKHAERHQNRRTGSNNVPIHGGNVPTIHGGHHEQTYWTTSYFEPVRTEYYSGTRHSASGDASPPSGGFSPKRSRSMCEKVTSPVVTPARESAREVCEDRKASWQGGERVHQGHYYDQSHHEEGDYETSRQKTYRREYQNGSEFETSRRKARHCGSKYELFSPYSPYIATETDTVDSQTETQDSNMVTVEREAACPKMMTLEAERQQLTRQSVPGRDRVTAKPISPSSQPTDGPRPVRYRDTEASRSDPCFTAVSVQEADVRLNSPGETEVTMLHSSDWQNDSTTSLIKNDILEVMHTVHHQMASRPPCLRYSDSGTLLLHSESENRQDSTRYMKSDIMITATDSGHSRSTQENYRESGTFITSTESGRTRRTQEDPRYSESSTLITSMEPGRTRRTQEYPRYSESSTPIMSMESGRTRSTRYSGSGNRTLTTGTESGREETSQQFLGPDPGQQRTSQHNQLTEDGKVLVQTEPGISRSEHQRLHLTDSRALPADAEQGQQVTKQETTRFAFMERTRRWDVPDQTFAKTEDRKKQKSTEEPLSVKEWLNSKLRNTGGKCKRQKILVSNTDSEKVIDILTSSPETSRSCATGRKGGNKTTIQRMGSRSRATRLPGNDHDMLGVQPSASSAGQKSVTYGRNIEDPSIKTSCGKKKEKTKNGSTRSCNTDSEPSASGTPSVNFADLEDAPKLLRSPTDSQKIKDREIRKIKNRRSSSLSVFASEMASSAISLFATGSSLTTLGTRDGRRLQKLRRSDRNKNKRTAADDSGTQSCTESVTGGLTSSIGLHDTRVRSDWTSHVSTDRTVKRPHTLHFPSRAPGTKKYGYAPSVTLSSSSDSQSDAGSMNVNASRSKQTSRKAAKAQAAAAPKKKHRQKGEVQGKVTDERIWSEPGPAAALSLPDEKYPDPSKDIVCEVVVDVYQKLRQEKKTADLQRSTLSKSVAPSEEEEGDEHRNISYFEKLVHKRRDRLWIKMKLSYFLGEQERLNRTLRDIKARQQKINKELLLEKQTLTLEAERLGL</sequence>
<dbReference type="EMBL" id="JACVVK020000035">
    <property type="protein sequence ID" value="KAK7500726.1"/>
    <property type="molecule type" value="Genomic_DNA"/>
</dbReference>
<feature type="region of interest" description="Disordered" evidence="1">
    <location>
        <begin position="395"/>
        <end position="436"/>
    </location>
</feature>
<feature type="compositionally biased region" description="Low complexity" evidence="1">
    <location>
        <begin position="1776"/>
        <end position="1791"/>
    </location>
</feature>
<feature type="non-terminal residue" evidence="2">
    <location>
        <position position="1"/>
    </location>
</feature>
<feature type="compositionally biased region" description="Basic and acidic residues" evidence="1">
    <location>
        <begin position="423"/>
        <end position="436"/>
    </location>
</feature>
<feature type="compositionally biased region" description="Basic residues" evidence="1">
    <location>
        <begin position="617"/>
        <end position="630"/>
    </location>
</feature>
<feature type="region of interest" description="Disordered" evidence="1">
    <location>
        <begin position="1337"/>
        <end position="1376"/>
    </location>
</feature>
<feature type="region of interest" description="Disordered" evidence="1">
    <location>
        <begin position="1560"/>
        <end position="1603"/>
    </location>
</feature>
<organism evidence="2 3">
    <name type="scientific">Batillaria attramentaria</name>
    <dbReference type="NCBI Taxonomy" id="370345"/>
    <lineage>
        <taxon>Eukaryota</taxon>
        <taxon>Metazoa</taxon>
        <taxon>Spiralia</taxon>
        <taxon>Lophotrochozoa</taxon>
        <taxon>Mollusca</taxon>
        <taxon>Gastropoda</taxon>
        <taxon>Caenogastropoda</taxon>
        <taxon>Sorbeoconcha</taxon>
        <taxon>Cerithioidea</taxon>
        <taxon>Batillariidae</taxon>
        <taxon>Batillaria</taxon>
    </lineage>
</organism>
<feature type="compositionally biased region" description="Basic and acidic residues" evidence="1">
    <location>
        <begin position="1075"/>
        <end position="1091"/>
    </location>
</feature>
<feature type="compositionally biased region" description="Polar residues" evidence="1">
    <location>
        <begin position="2121"/>
        <end position="2138"/>
    </location>
</feature>
<gene>
    <name evidence="2" type="ORF">BaRGS_00007970</name>
</gene>
<dbReference type="Proteomes" id="UP001519460">
    <property type="component" value="Unassembled WGS sequence"/>
</dbReference>
<feature type="compositionally biased region" description="Basic and acidic residues" evidence="1">
    <location>
        <begin position="740"/>
        <end position="749"/>
    </location>
</feature>
<feature type="compositionally biased region" description="Polar residues" evidence="1">
    <location>
        <begin position="1934"/>
        <end position="1943"/>
    </location>
</feature>
<feature type="compositionally biased region" description="Basic and acidic residues" evidence="1">
    <location>
        <begin position="1723"/>
        <end position="1734"/>
    </location>
</feature>
<comment type="caution">
    <text evidence="2">The sequence shown here is derived from an EMBL/GenBank/DDBJ whole genome shotgun (WGS) entry which is preliminary data.</text>
</comment>
<feature type="compositionally biased region" description="Basic and acidic residues" evidence="1">
    <location>
        <begin position="2141"/>
        <end position="2159"/>
    </location>
</feature>
<feature type="compositionally biased region" description="Polar residues" evidence="1">
    <location>
        <begin position="1979"/>
        <end position="1991"/>
    </location>
</feature>
<keyword evidence="3" id="KW-1185">Reference proteome</keyword>
<feature type="region of interest" description="Disordered" evidence="1">
    <location>
        <begin position="1699"/>
        <end position="1818"/>
    </location>
</feature>
<feature type="compositionally biased region" description="Basic and acidic residues" evidence="1">
    <location>
        <begin position="1158"/>
        <end position="1168"/>
    </location>
</feature>
<protein>
    <submittedName>
        <fullName evidence="2">Uncharacterized protein</fullName>
    </submittedName>
</protein>
<feature type="region of interest" description="Disordered" evidence="1">
    <location>
        <begin position="1199"/>
        <end position="1219"/>
    </location>
</feature>
<feature type="compositionally biased region" description="Polar residues" evidence="1">
    <location>
        <begin position="2285"/>
        <end position="2294"/>
    </location>
</feature>
<feature type="compositionally biased region" description="Basic and acidic residues" evidence="1">
    <location>
        <begin position="1833"/>
        <end position="1843"/>
    </location>
</feature>
<feature type="region of interest" description="Disordered" evidence="1">
    <location>
        <begin position="1148"/>
        <end position="1174"/>
    </location>
</feature>
<name>A0ABD0LMN2_9CAEN</name>
<feature type="region of interest" description="Disordered" evidence="1">
    <location>
        <begin position="590"/>
        <end position="675"/>
    </location>
</feature>
<feature type="region of interest" description="Disordered" evidence="1">
    <location>
        <begin position="2105"/>
        <end position="2233"/>
    </location>
</feature>
<feature type="region of interest" description="Disordered" evidence="1">
    <location>
        <begin position="1409"/>
        <end position="1441"/>
    </location>
</feature>
<feature type="compositionally biased region" description="Basic and acidic residues" evidence="1">
    <location>
        <begin position="1337"/>
        <end position="1358"/>
    </location>
</feature>
<feature type="compositionally biased region" description="Polar residues" evidence="1">
    <location>
        <begin position="2017"/>
        <end position="2033"/>
    </location>
</feature>
<feature type="region of interest" description="Disordered" evidence="1">
    <location>
        <begin position="738"/>
        <end position="765"/>
    </location>
</feature>
<feature type="region of interest" description="Disordered" evidence="1">
    <location>
        <begin position="1463"/>
        <end position="1487"/>
    </location>
</feature>
<feature type="region of interest" description="Disordered" evidence="1">
    <location>
        <begin position="887"/>
        <end position="917"/>
    </location>
</feature>
<feature type="region of interest" description="Disordered" evidence="1">
    <location>
        <begin position="1830"/>
        <end position="1860"/>
    </location>
</feature>
<evidence type="ECO:0000313" key="2">
    <source>
        <dbReference type="EMBL" id="KAK7500726.1"/>
    </source>
</evidence>
<evidence type="ECO:0000313" key="3">
    <source>
        <dbReference type="Proteomes" id="UP001519460"/>
    </source>
</evidence>
<feature type="compositionally biased region" description="Low complexity" evidence="1">
    <location>
        <begin position="1412"/>
        <end position="1426"/>
    </location>
</feature>
<feature type="compositionally biased region" description="Basic and acidic residues" evidence="1">
    <location>
        <begin position="1003"/>
        <end position="1013"/>
    </location>
</feature>
<feature type="region of interest" description="Disordered" evidence="1">
    <location>
        <begin position="2281"/>
        <end position="2305"/>
    </location>
</feature>
<feature type="region of interest" description="Disordered" evidence="1">
    <location>
        <begin position="1934"/>
        <end position="2056"/>
    </location>
</feature>
<reference evidence="2 3" key="1">
    <citation type="journal article" date="2023" name="Sci. Data">
        <title>Genome assembly of the Korean intertidal mud-creeper Batillaria attramentaria.</title>
        <authorList>
            <person name="Patra A.K."/>
            <person name="Ho P.T."/>
            <person name="Jun S."/>
            <person name="Lee S.J."/>
            <person name="Kim Y."/>
            <person name="Won Y.J."/>
        </authorList>
    </citation>
    <scope>NUCLEOTIDE SEQUENCE [LARGE SCALE GENOMIC DNA]</scope>
    <source>
        <strain evidence="2">Wonlab-2016</strain>
    </source>
</reference>
<feature type="compositionally biased region" description="Low complexity" evidence="1">
    <location>
        <begin position="2182"/>
        <end position="2206"/>
    </location>
</feature>
<feature type="compositionally biased region" description="Polar residues" evidence="1">
    <location>
        <begin position="1699"/>
        <end position="1708"/>
    </location>
</feature>